<feature type="chain" id="PRO_5047091660" evidence="1">
    <location>
        <begin position="22"/>
        <end position="130"/>
    </location>
</feature>
<protein>
    <submittedName>
        <fullName evidence="2">DUF4783 domain-containing protein</fullName>
    </submittedName>
</protein>
<evidence type="ECO:0000313" key="2">
    <source>
        <dbReference type="EMBL" id="MBD1384055.1"/>
    </source>
</evidence>
<dbReference type="InterPro" id="IPR031977">
    <property type="entry name" value="DUF4783"/>
</dbReference>
<name>A0ABR7X0E7_9SPHI</name>
<sequence>MKLKYFPLVTLLFLLPLAVKADDIEKIADLLKQGNAHELAKMFSSNVDMNILDETNVYSKAQSEMILDKFFKENKPHTVKLLHRVSSNPNYNFGVAILSTDKGKFRISYTLREINKVMVVIELRIETEKT</sequence>
<proteinExistence type="predicted"/>
<evidence type="ECO:0000256" key="1">
    <source>
        <dbReference type="SAM" id="SignalP"/>
    </source>
</evidence>
<organism evidence="2 3">
    <name type="scientific">Mucilaginibacter rigui</name>
    <dbReference type="NCBI Taxonomy" id="534635"/>
    <lineage>
        <taxon>Bacteria</taxon>
        <taxon>Pseudomonadati</taxon>
        <taxon>Bacteroidota</taxon>
        <taxon>Sphingobacteriia</taxon>
        <taxon>Sphingobacteriales</taxon>
        <taxon>Sphingobacteriaceae</taxon>
        <taxon>Mucilaginibacter</taxon>
    </lineage>
</organism>
<dbReference type="Proteomes" id="UP000618754">
    <property type="component" value="Unassembled WGS sequence"/>
</dbReference>
<evidence type="ECO:0000313" key="3">
    <source>
        <dbReference type="Proteomes" id="UP000618754"/>
    </source>
</evidence>
<comment type="caution">
    <text evidence="2">The sequence shown here is derived from an EMBL/GenBank/DDBJ whole genome shotgun (WGS) entry which is preliminary data.</text>
</comment>
<accession>A0ABR7X0E7</accession>
<keyword evidence="1" id="KW-0732">Signal</keyword>
<dbReference type="Gene3D" id="3.10.450.50">
    <property type="match status" value="1"/>
</dbReference>
<reference evidence="2 3" key="1">
    <citation type="submission" date="2020-09" db="EMBL/GenBank/DDBJ databases">
        <title>Novel species of Mucilaginibacter isolated from a glacier on the Tibetan Plateau.</title>
        <authorList>
            <person name="Liu Q."/>
            <person name="Xin Y.-H."/>
        </authorList>
    </citation>
    <scope>NUCLEOTIDE SEQUENCE [LARGE SCALE GENOMIC DNA]</scope>
    <source>
        <strain evidence="2 3">CGMCC 1.13878</strain>
    </source>
</reference>
<feature type="signal peptide" evidence="1">
    <location>
        <begin position="1"/>
        <end position="21"/>
    </location>
</feature>
<gene>
    <name evidence="2" type="ORF">IDJ75_02105</name>
</gene>
<dbReference type="Pfam" id="PF16022">
    <property type="entry name" value="DUF4783"/>
    <property type="match status" value="1"/>
</dbReference>
<keyword evidence="3" id="KW-1185">Reference proteome</keyword>
<dbReference type="RefSeq" id="WP_191173962.1">
    <property type="nucleotide sequence ID" value="NZ_JACWMW010000001.1"/>
</dbReference>
<dbReference type="EMBL" id="JACWMW010000001">
    <property type="protein sequence ID" value="MBD1384055.1"/>
    <property type="molecule type" value="Genomic_DNA"/>
</dbReference>